<evidence type="ECO:0000313" key="2">
    <source>
        <dbReference type="Proteomes" id="UP000054630"/>
    </source>
</evidence>
<dbReference type="Proteomes" id="UP000054630">
    <property type="component" value="Unassembled WGS sequence"/>
</dbReference>
<keyword evidence="2" id="KW-1185">Reference proteome</keyword>
<gene>
    <name evidence="1" type="ORF">T07_9036</name>
</gene>
<accession>A0A0V0RI40</accession>
<proteinExistence type="predicted"/>
<dbReference type="EMBL" id="JYDL01000170">
    <property type="protein sequence ID" value="KRX14130.1"/>
    <property type="molecule type" value="Genomic_DNA"/>
</dbReference>
<protein>
    <submittedName>
        <fullName evidence="1">Uncharacterized protein</fullName>
    </submittedName>
</protein>
<evidence type="ECO:0000313" key="1">
    <source>
        <dbReference type="EMBL" id="KRX14130.1"/>
    </source>
</evidence>
<dbReference type="AlphaFoldDB" id="A0A0V0RI40"/>
<name>A0A0V0RI40_9BILA</name>
<reference evidence="1 2" key="1">
    <citation type="submission" date="2015-01" db="EMBL/GenBank/DDBJ databases">
        <title>Evolution of Trichinella species and genotypes.</title>
        <authorList>
            <person name="Korhonen P.K."/>
            <person name="Edoardo P."/>
            <person name="Giuseppe L.R."/>
            <person name="Gasser R.B."/>
        </authorList>
    </citation>
    <scope>NUCLEOTIDE SEQUENCE [LARGE SCALE GENOMIC DNA]</scope>
    <source>
        <strain evidence="1">ISS37</strain>
    </source>
</reference>
<comment type="caution">
    <text evidence="1">The sequence shown here is derived from an EMBL/GenBank/DDBJ whole genome shotgun (WGS) entry which is preliminary data.</text>
</comment>
<sequence>MGNKYIYIDRFIFEQDRKANQGHSDSLKGQKYKCKLMNTLSLTTAYKLQLSAKDQQIRPQHFINTTDI</sequence>
<organism evidence="1 2">
    <name type="scientific">Trichinella nelsoni</name>
    <dbReference type="NCBI Taxonomy" id="6336"/>
    <lineage>
        <taxon>Eukaryota</taxon>
        <taxon>Metazoa</taxon>
        <taxon>Ecdysozoa</taxon>
        <taxon>Nematoda</taxon>
        <taxon>Enoplea</taxon>
        <taxon>Dorylaimia</taxon>
        <taxon>Trichinellida</taxon>
        <taxon>Trichinellidae</taxon>
        <taxon>Trichinella</taxon>
    </lineage>
</organism>